<dbReference type="PANTHER" id="PTHR30489">
    <property type="entry name" value="LIPOPROTEIN-RELEASING SYSTEM TRANSMEMBRANE PROTEIN LOLE"/>
    <property type="match status" value="1"/>
</dbReference>
<sequence>MKLNVNYSIALTHILSRKRQTITAALGVTIGMAIYLFMNSLSAGFTKYSRNEIFKSNAHIKIYQDDEMSKPLVTHKDALTVIINPQITNTSKKIINPEALLADVKKQPYITNAIAQVNFDAFYSRGSTQIKGTGSGVDIMDNSAMFNFGEYMVAGSLKALQDNKNGIIIGSGISDKLSLGIDDNITVSSSYGVVKVLKIVGIFSTGSDFNDSSKCYTNIVTAQQFLKEGPDFVSAIYANTPDPDVSQAYVDKLKNITQYTVEDWKTTNADVLAGDSVRGLMMGAISLSILLVAGFGIYNILNMTVSQKINDIAILKAIGFSGKDVIRIFVSEAFIMGLLGTFAGVCTGLLMVKIMSGIYVGPPIGYFPIYFELHIFAGSFLLGLGITICAGFFPARKASKVDPVSIFRR</sequence>
<dbReference type="AlphaFoldDB" id="A0A255Z995"/>
<comment type="similarity">
    <text evidence="2">Belongs to the ABC-4 integral membrane protein family. LolC/E subfamily.</text>
</comment>
<evidence type="ECO:0008006" key="12">
    <source>
        <dbReference type="Google" id="ProtNLM"/>
    </source>
</evidence>
<keyword evidence="5 7" id="KW-1133">Transmembrane helix</keyword>
<dbReference type="InterPro" id="IPR051447">
    <property type="entry name" value="Lipoprotein-release_system"/>
</dbReference>
<feature type="domain" description="ABC3 transporter permease C-terminal" evidence="8">
    <location>
        <begin position="284"/>
        <end position="403"/>
    </location>
</feature>
<dbReference type="OrthoDB" id="9770036at2"/>
<keyword evidence="4 7" id="KW-0812">Transmembrane</keyword>
<proteinExistence type="inferred from homology"/>
<dbReference type="InterPro" id="IPR003838">
    <property type="entry name" value="ABC3_permease_C"/>
</dbReference>
<feature type="transmembrane region" description="Helical" evidence="7">
    <location>
        <begin position="333"/>
        <end position="361"/>
    </location>
</feature>
<feature type="domain" description="MacB-like periplasmic core" evidence="9">
    <location>
        <begin position="21"/>
        <end position="255"/>
    </location>
</feature>
<organism evidence="10 11">
    <name type="scientific">Flavobacterium cyanobacteriorum</name>
    <dbReference type="NCBI Taxonomy" id="2022802"/>
    <lineage>
        <taxon>Bacteria</taxon>
        <taxon>Pseudomonadati</taxon>
        <taxon>Bacteroidota</taxon>
        <taxon>Flavobacteriia</taxon>
        <taxon>Flavobacteriales</taxon>
        <taxon>Flavobacteriaceae</taxon>
        <taxon>Flavobacterium</taxon>
    </lineage>
</organism>
<keyword evidence="6 7" id="KW-0472">Membrane</keyword>
<feature type="transmembrane region" description="Helical" evidence="7">
    <location>
        <begin position="373"/>
        <end position="393"/>
    </location>
</feature>
<evidence type="ECO:0000256" key="3">
    <source>
        <dbReference type="ARBA" id="ARBA00022475"/>
    </source>
</evidence>
<protein>
    <recommendedName>
        <fullName evidence="12">ABC transporter permease</fullName>
    </recommendedName>
</protein>
<reference evidence="10 11" key="1">
    <citation type="submission" date="2017-07" db="EMBL/GenBank/DDBJ databases">
        <title>Flavobacterium cyanobacteriorum sp. nov., isolated from cyanobacterial aggregates in a eutrophic lake.</title>
        <authorList>
            <person name="Cai H."/>
        </authorList>
    </citation>
    <scope>NUCLEOTIDE SEQUENCE [LARGE SCALE GENOMIC DNA]</scope>
    <source>
        <strain evidence="10 11">TH021</strain>
    </source>
</reference>
<keyword evidence="3" id="KW-1003">Cell membrane</keyword>
<keyword evidence="11" id="KW-1185">Reference proteome</keyword>
<evidence type="ECO:0000259" key="8">
    <source>
        <dbReference type="Pfam" id="PF02687"/>
    </source>
</evidence>
<evidence type="ECO:0000256" key="1">
    <source>
        <dbReference type="ARBA" id="ARBA00004651"/>
    </source>
</evidence>
<feature type="transmembrane region" description="Helical" evidence="7">
    <location>
        <begin position="21"/>
        <end position="38"/>
    </location>
</feature>
<evidence type="ECO:0000313" key="10">
    <source>
        <dbReference type="EMBL" id="OYQ37981.1"/>
    </source>
</evidence>
<evidence type="ECO:0000256" key="7">
    <source>
        <dbReference type="SAM" id="Phobius"/>
    </source>
</evidence>
<dbReference type="PANTHER" id="PTHR30489:SF0">
    <property type="entry name" value="LIPOPROTEIN-RELEASING SYSTEM TRANSMEMBRANE PROTEIN LOLE"/>
    <property type="match status" value="1"/>
</dbReference>
<dbReference type="Proteomes" id="UP000216605">
    <property type="component" value="Unassembled WGS sequence"/>
</dbReference>
<dbReference type="InterPro" id="IPR025857">
    <property type="entry name" value="MacB_PCD"/>
</dbReference>
<gene>
    <name evidence="10" type="ORF">CHU92_07090</name>
</gene>
<name>A0A255Z995_9FLAO</name>
<dbReference type="EMBL" id="NOXV01000243">
    <property type="protein sequence ID" value="OYQ37981.1"/>
    <property type="molecule type" value="Genomic_DNA"/>
</dbReference>
<evidence type="ECO:0000256" key="4">
    <source>
        <dbReference type="ARBA" id="ARBA00022692"/>
    </source>
</evidence>
<dbReference type="GO" id="GO:0098797">
    <property type="term" value="C:plasma membrane protein complex"/>
    <property type="evidence" value="ECO:0007669"/>
    <property type="project" value="TreeGrafter"/>
</dbReference>
<dbReference type="RefSeq" id="WP_094414025.1">
    <property type="nucleotide sequence ID" value="NZ_NOXV01000243.1"/>
</dbReference>
<comment type="subcellular location">
    <subcellularLocation>
        <location evidence="1">Cell membrane</location>
        <topology evidence="1">Multi-pass membrane protein</topology>
    </subcellularLocation>
</comment>
<dbReference type="Pfam" id="PF12704">
    <property type="entry name" value="MacB_PCD"/>
    <property type="match status" value="1"/>
</dbReference>
<accession>A0A255Z995</accession>
<feature type="transmembrane region" description="Helical" evidence="7">
    <location>
        <begin position="280"/>
        <end position="301"/>
    </location>
</feature>
<evidence type="ECO:0000256" key="2">
    <source>
        <dbReference type="ARBA" id="ARBA00005236"/>
    </source>
</evidence>
<dbReference type="Pfam" id="PF02687">
    <property type="entry name" value="FtsX"/>
    <property type="match status" value="1"/>
</dbReference>
<evidence type="ECO:0000259" key="9">
    <source>
        <dbReference type="Pfam" id="PF12704"/>
    </source>
</evidence>
<comment type="caution">
    <text evidence="10">The sequence shown here is derived from an EMBL/GenBank/DDBJ whole genome shotgun (WGS) entry which is preliminary data.</text>
</comment>
<evidence type="ECO:0000256" key="6">
    <source>
        <dbReference type="ARBA" id="ARBA00023136"/>
    </source>
</evidence>
<evidence type="ECO:0000256" key="5">
    <source>
        <dbReference type="ARBA" id="ARBA00022989"/>
    </source>
</evidence>
<evidence type="ECO:0000313" key="11">
    <source>
        <dbReference type="Proteomes" id="UP000216605"/>
    </source>
</evidence>
<dbReference type="GO" id="GO:0044874">
    <property type="term" value="P:lipoprotein localization to outer membrane"/>
    <property type="evidence" value="ECO:0007669"/>
    <property type="project" value="TreeGrafter"/>
</dbReference>